<gene>
    <name evidence="2" type="ORF">AL705_05470</name>
</gene>
<accession>A0A0M5L0J8</accession>
<feature type="transmembrane region" description="Helical" evidence="1">
    <location>
        <begin position="35"/>
        <end position="55"/>
    </location>
</feature>
<organism evidence="2 3">
    <name type="scientific">Lawsonella clevelandensis</name>
    <dbReference type="NCBI Taxonomy" id="1528099"/>
    <lineage>
        <taxon>Bacteria</taxon>
        <taxon>Bacillati</taxon>
        <taxon>Actinomycetota</taxon>
        <taxon>Actinomycetes</taxon>
        <taxon>Mycobacteriales</taxon>
        <taxon>Lawsonellaceae</taxon>
        <taxon>Lawsonella</taxon>
    </lineage>
</organism>
<feature type="transmembrane region" description="Helical" evidence="1">
    <location>
        <begin position="286"/>
        <end position="303"/>
    </location>
</feature>
<evidence type="ECO:0000256" key="1">
    <source>
        <dbReference type="SAM" id="Phobius"/>
    </source>
</evidence>
<dbReference type="PATRIC" id="fig|1528099.3.peg.1073"/>
<sequence>MDSLFLWEIGSPRVYLIWLFVFLTQMAIAEINRRWTWTIFLIWTVGGLAMIPYAINYAIPILGWFPFGKYCLMIFAATVNGCIVVLGKYRPDLAHRYVVWIGVFCLICLGGNILEANIRDIAIFRQAGDYYACAADWHCLAQIDHTHSNVDLLSKLPEARGITAEPKTDAWYMALAANFDARHIGIDPATGFRTIGGYWNLLSAAAGFLNILTITGLTRIIVAGRKNSKVKSIVWLDQIWPWIIAYDLWNHAFLYNSLGDYTWYCTLALLLACTIPAFTWARGQWIWFRCYTLMYWIAFYNWLPTIATPPNAMTNFATMDPTANKVCSWIALLFNIGVFLYWLYRSIKLRRNPFTEALFLETKAFRRVVTETCDDKEKYFITDCVKATPTELGFAPDKPVPPVDGYLTHYFWWGKKDKRYPKLRTPLSAQPALVKKGIQSDPQWDVTTSTTEKE</sequence>
<dbReference type="AlphaFoldDB" id="A0A0M5L0J8"/>
<dbReference type="RefSeq" id="WP_053962151.1">
    <property type="nucleotide sequence ID" value="NZ_CAJPTR010000033.1"/>
</dbReference>
<feature type="transmembrane region" description="Helical" evidence="1">
    <location>
        <begin position="12"/>
        <end position="28"/>
    </location>
</feature>
<dbReference type="Proteomes" id="UP000068137">
    <property type="component" value="Chromosome"/>
</dbReference>
<dbReference type="KEGG" id="cbq:AL705_05470"/>
<keyword evidence="1" id="KW-0812">Transmembrane</keyword>
<dbReference type="OrthoDB" id="7054801at2"/>
<dbReference type="Pfam" id="PF18948">
    <property type="entry name" value="DUF5692"/>
    <property type="match status" value="1"/>
</dbReference>
<protein>
    <submittedName>
        <fullName evidence="2">Uncharacterized protein</fullName>
    </submittedName>
</protein>
<evidence type="ECO:0000313" key="2">
    <source>
        <dbReference type="EMBL" id="ALE19135.1"/>
    </source>
</evidence>
<keyword evidence="1" id="KW-0472">Membrane</keyword>
<name>A0A0M5L0J8_9ACTN</name>
<keyword evidence="1" id="KW-1133">Transmembrane helix</keyword>
<dbReference type="GeneID" id="84894988"/>
<feature type="transmembrane region" description="Helical" evidence="1">
    <location>
        <begin position="97"/>
        <end position="114"/>
    </location>
</feature>
<feature type="transmembrane region" description="Helical" evidence="1">
    <location>
        <begin position="198"/>
        <end position="221"/>
    </location>
</feature>
<reference evidence="2 3" key="1">
    <citation type="journal article" date="2015" name="Genome Announc.">
        <title>Complete Genome Sequences for Two Strains of a Novel Fastidious, Partially Acid-Fast, Gram-Positive Corynebacterineae Bacterium, Derived from Human Clinical Samples.</title>
        <authorList>
            <person name="Nicholson A.C."/>
            <person name="Bell M."/>
            <person name="Humrighouse B.W."/>
            <person name="McQuiston J.R."/>
        </authorList>
    </citation>
    <scope>NUCLEOTIDE SEQUENCE [LARGE SCALE GENOMIC DNA]</scope>
    <source>
        <strain evidence="2 3">X1698</strain>
    </source>
</reference>
<feature type="transmembrane region" description="Helical" evidence="1">
    <location>
        <begin position="323"/>
        <end position="344"/>
    </location>
</feature>
<feature type="transmembrane region" description="Helical" evidence="1">
    <location>
        <begin position="261"/>
        <end position="279"/>
    </location>
</feature>
<proteinExistence type="predicted"/>
<evidence type="ECO:0000313" key="3">
    <source>
        <dbReference type="Proteomes" id="UP000068137"/>
    </source>
</evidence>
<dbReference type="InterPro" id="IPR043747">
    <property type="entry name" value="DUF5692"/>
</dbReference>
<dbReference type="EMBL" id="CP012390">
    <property type="protein sequence ID" value="ALE19135.1"/>
    <property type="molecule type" value="Genomic_DNA"/>
</dbReference>
<dbReference type="STRING" id="1528099.AL705_05470"/>